<dbReference type="SUPFAM" id="SSF47473">
    <property type="entry name" value="EF-hand"/>
    <property type="match status" value="1"/>
</dbReference>
<evidence type="ECO:0000259" key="3">
    <source>
        <dbReference type="PROSITE" id="PS50222"/>
    </source>
</evidence>
<evidence type="ECO:0000256" key="1">
    <source>
        <dbReference type="ARBA" id="ARBA00022837"/>
    </source>
</evidence>
<dbReference type="PROSITE" id="PS00018">
    <property type="entry name" value="EF_HAND_1"/>
    <property type="match status" value="1"/>
</dbReference>
<dbReference type="PROSITE" id="PS50222">
    <property type="entry name" value="EF_HAND_2"/>
    <property type="match status" value="1"/>
</dbReference>
<dbReference type="InterPro" id="IPR011992">
    <property type="entry name" value="EF-hand-dom_pair"/>
</dbReference>
<dbReference type="PANTHER" id="PTHR34574:SF2">
    <property type="entry name" value="CALCIUM-BINDING EF-HAND FAMILY PROTEIN"/>
    <property type="match status" value="1"/>
</dbReference>
<evidence type="ECO:0000256" key="2">
    <source>
        <dbReference type="SAM" id="MobiDB-lite"/>
    </source>
</evidence>
<dbReference type="PANTHER" id="PTHR34574">
    <property type="entry name" value="CALCIUM-BINDING EF-HAND FAMILY PROTEIN-RELATED"/>
    <property type="match status" value="1"/>
</dbReference>
<gene>
    <name evidence="4" type="ORF">SI7747_10013078</name>
</gene>
<dbReference type="Gene3D" id="1.10.238.10">
    <property type="entry name" value="EF-hand"/>
    <property type="match status" value="1"/>
</dbReference>
<dbReference type="Proteomes" id="UP001189122">
    <property type="component" value="Unassembled WGS sequence"/>
</dbReference>
<protein>
    <recommendedName>
        <fullName evidence="3">EF-hand domain-containing protein</fullName>
    </recommendedName>
</protein>
<sequence length="425" mass="46701">MANGREESQDRCRSEPKRLEEHHNPVIVVDGTDIAELVGNEAAFGSYVDHKFQELDRDGDGKLSVEELEPAIADIGAAIGLPAQGSSPDSDHIYYEVLNEFTHGKREAVTKTDFKEVLSDILLGMAAGLQRDPVVILRIDGEDLREFLFGLRFEPEAIAIFSEINQENVPLRKSIMMALERLGVGHGMPPLSDSWVFDSIIQPAMSHLPVEDLGGAVSQETFLTELKNILGSVARGLKDRPVIVAHSENNFDGSGINRLLSNTFELEKLLDMAWKELPKKTDHKASKEYLRVALDGIASSAGLPPYGAISQVDAVVNEALRTLNADDGRRMREGEFKKLMTEILGTIRLQLEMNPISVSANSVVHEPLAASSSTLLPPPAPAGEDASSKPLPPPSSKVYFAHICMHPVHVRMHALRKEKMEEKMP</sequence>
<keyword evidence="1" id="KW-0106">Calcium</keyword>
<dbReference type="Pfam" id="PF13499">
    <property type="entry name" value="EF-hand_7"/>
    <property type="match status" value="1"/>
</dbReference>
<proteinExistence type="predicted"/>
<accession>A0A7I8JA87</accession>
<dbReference type="InterPro" id="IPR018247">
    <property type="entry name" value="EF_Hand_1_Ca_BS"/>
</dbReference>
<dbReference type="GO" id="GO:0005509">
    <property type="term" value="F:calcium ion binding"/>
    <property type="evidence" value="ECO:0007669"/>
    <property type="project" value="InterPro"/>
</dbReference>
<keyword evidence="5" id="KW-1185">Reference proteome</keyword>
<dbReference type="AlphaFoldDB" id="A0A7I8JA87"/>
<reference evidence="4 5" key="1">
    <citation type="submission" date="2019-12" db="EMBL/GenBank/DDBJ databases">
        <authorList>
            <person name="Scholz U."/>
            <person name="Mascher M."/>
            <person name="Fiebig A."/>
        </authorList>
    </citation>
    <scope>NUCLEOTIDE SEQUENCE</scope>
</reference>
<feature type="region of interest" description="Disordered" evidence="2">
    <location>
        <begin position="371"/>
        <end position="392"/>
    </location>
</feature>
<organism evidence="4">
    <name type="scientific">Spirodela intermedia</name>
    <name type="common">Intermediate duckweed</name>
    <dbReference type="NCBI Taxonomy" id="51605"/>
    <lineage>
        <taxon>Eukaryota</taxon>
        <taxon>Viridiplantae</taxon>
        <taxon>Streptophyta</taxon>
        <taxon>Embryophyta</taxon>
        <taxon>Tracheophyta</taxon>
        <taxon>Spermatophyta</taxon>
        <taxon>Magnoliopsida</taxon>
        <taxon>Liliopsida</taxon>
        <taxon>Araceae</taxon>
        <taxon>Lemnoideae</taxon>
        <taxon>Spirodela</taxon>
    </lineage>
</organism>
<evidence type="ECO:0000313" key="4">
    <source>
        <dbReference type="EMBL" id="CAA2627425.1"/>
    </source>
</evidence>
<name>A0A7I8JA87_SPIIN</name>
<dbReference type="InterPro" id="IPR002048">
    <property type="entry name" value="EF_hand_dom"/>
</dbReference>
<dbReference type="EMBL" id="CACRZD030000010">
    <property type="protein sequence ID" value="CAA6666685.1"/>
    <property type="molecule type" value="Genomic_DNA"/>
</dbReference>
<dbReference type="EMBL" id="LR743597">
    <property type="protein sequence ID" value="CAA2627425.1"/>
    <property type="molecule type" value="Genomic_DNA"/>
</dbReference>
<evidence type="ECO:0000313" key="5">
    <source>
        <dbReference type="Proteomes" id="UP001189122"/>
    </source>
</evidence>
<feature type="domain" description="EF-hand" evidence="3">
    <location>
        <begin position="43"/>
        <end position="78"/>
    </location>
</feature>